<proteinExistence type="predicted"/>
<accession>A0A6S4Y722</accession>
<dbReference type="EMBL" id="CP145163">
    <property type="protein sequence ID" value="WWC09830.1"/>
    <property type="molecule type" value="Genomic_DNA"/>
</dbReference>
<reference evidence="1" key="1">
    <citation type="submission" date="2022-09" db="EMBL/GenBank/DDBJ databases">
        <title>Multidrug resistance Raoultella ornithinolytica Strain MQB_Silv_108.</title>
        <authorList>
            <person name="Quintela-Baluja M."/>
        </authorList>
    </citation>
    <scope>NUCLEOTIDE SEQUENCE</scope>
    <source>
        <strain evidence="1">MQB_Silv_108</strain>
    </source>
</reference>
<sequence length="42" mass="4720">MPDVYEHPESASRNEAAQRCVYRIMIASIAQAAEKTQSILLQ</sequence>
<dbReference type="Proteomes" id="UP001064206">
    <property type="component" value="Chromosome"/>
</dbReference>
<dbReference type="RefSeq" id="WP_004860689.1">
    <property type="nucleotide sequence ID" value="NZ_ABDFAB020000001.1"/>
</dbReference>
<evidence type="ECO:0000313" key="4">
    <source>
        <dbReference type="Proteomes" id="UP001350972"/>
    </source>
</evidence>
<evidence type="ECO:0000313" key="1">
    <source>
        <dbReference type="EMBL" id="UXE36338.1"/>
    </source>
</evidence>
<gene>
    <name evidence="2" type="ORF">LM286_15785</name>
    <name evidence="1" type="ORF">N2J37_17450</name>
</gene>
<evidence type="ECO:0000313" key="2">
    <source>
        <dbReference type="EMBL" id="WWC09830.1"/>
    </source>
</evidence>
<name>A0A6S4Y722_RAOOR</name>
<dbReference type="AlphaFoldDB" id="A0A6S4Y722"/>
<keyword evidence="4" id="KW-1185">Reference proteome</keyword>
<reference evidence="2 4" key="2">
    <citation type="submission" date="2024-02" db="EMBL/GenBank/DDBJ databases">
        <title>Tn5403 promotes plasmid rearrangements and degradation of the Klebsiella pneumoniae carbapenemase (KPC) transposon Tn4401.</title>
        <authorList>
            <person name="Sheppard A.E."/>
            <person name="Barry K.E."/>
            <person name="Parikh H.I."/>
            <person name="Vegesana K."/>
            <person name="Sebra R."/>
            <person name="George S."/>
            <person name="Sanderson N.D."/>
            <person name="Stoesser N."/>
            <person name="Eyre D.W."/>
            <person name="Crook D.W."/>
            <person name="Walker A.S."/>
            <person name="Mathers A.J."/>
        </authorList>
    </citation>
    <scope>NUCLEOTIDE SEQUENCE [LARGE SCALE GENOMIC DNA]</scope>
    <source>
        <strain evidence="2 4">CAV1921</strain>
    </source>
</reference>
<dbReference type="Proteomes" id="UP001350972">
    <property type="component" value="Chromosome"/>
</dbReference>
<protein>
    <submittedName>
        <fullName evidence="1">Uncharacterized protein</fullName>
    </submittedName>
</protein>
<organism evidence="1 3">
    <name type="scientific">Raoultella ornithinolytica</name>
    <name type="common">Klebsiella ornithinolytica</name>
    <dbReference type="NCBI Taxonomy" id="54291"/>
    <lineage>
        <taxon>Bacteria</taxon>
        <taxon>Pseudomonadati</taxon>
        <taxon>Pseudomonadota</taxon>
        <taxon>Gammaproteobacteria</taxon>
        <taxon>Enterobacterales</taxon>
        <taxon>Enterobacteriaceae</taxon>
        <taxon>Klebsiella/Raoultella group</taxon>
        <taxon>Raoultella</taxon>
    </lineage>
</organism>
<evidence type="ECO:0000313" key="3">
    <source>
        <dbReference type="Proteomes" id="UP001064206"/>
    </source>
</evidence>
<dbReference type="EMBL" id="CP104450">
    <property type="protein sequence ID" value="UXE36338.1"/>
    <property type="molecule type" value="Genomic_DNA"/>
</dbReference>